<dbReference type="STRING" id="36842.SAMN02194393_00698"/>
<evidence type="ECO:0000256" key="3">
    <source>
        <dbReference type="ARBA" id="ARBA00022679"/>
    </source>
</evidence>
<sequence length="471" mass="52559">MHHNLNQIHEASMKILENTGIKLYHPEILKIVKEKGIKVWGDTVYFSRGQIMEWVSKAPKNFKIYARNPQYDMSIGGDNVEYCSGYGCTSIIEKDGNVRQASLNDYIKFLKIIHQSKYFNINGGIPIQPTDLKENESYLLMVYATILYSDKCIMGIPGKEKEIKDIMEILSILFGGREKFIEKPRSITLISTTSPLQIDKVASDTMMTCINYNQPIIVTPGPISGSTGPITLAGNIALGNAETLVGIALSQMIKEGTPVVYGMLPTTTDMRTGYVSIGSPGFAIQSKYSSRLAKMYGLPNRSGGAVTDAKGLSVQSGYESMLSMFACHQEKSNLIIHSAGIMDGFGAMSYEQFMVDLEIISMLNYYFQDIEADDESLAVDIINEVGPGGQFLSHEHTFSRCRTEPWVSTIGVRSILKGETANERIFKNITKNVKYMLDAYEKPFLDHKIKKELINYLESKGIEKEKIEKIG</sequence>
<evidence type="ECO:0000256" key="2">
    <source>
        <dbReference type="ARBA" id="ARBA00022603"/>
    </source>
</evidence>
<dbReference type="InterPro" id="IPR010426">
    <property type="entry name" value="MTTB_MeTrfase"/>
</dbReference>
<dbReference type="Pfam" id="PF06253">
    <property type="entry name" value="MTTB"/>
    <property type="match status" value="1"/>
</dbReference>
<dbReference type="OrthoDB" id="5418352at2"/>
<dbReference type="GO" id="GO:0032259">
    <property type="term" value="P:methylation"/>
    <property type="evidence" value="ECO:0007669"/>
    <property type="project" value="UniProtKB-KW"/>
</dbReference>
<accession>A0A1T5IS62</accession>
<protein>
    <recommendedName>
        <fullName evidence="4">Methyltransferase</fullName>
        <ecNumber evidence="4">2.1.1.-</ecNumber>
    </recommendedName>
</protein>
<dbReference type="InterPro" id="IPR038601">
    <property type="entry name" value="MttB-like_sf"/>
</dbReference>
<dbReference type="PIRSF" id="PIRSF037567">
    <property type="entry name" value="MTTB_MeTrfase"/>
    <property type="match status" value="1"/>
</dbReference>
<keyword evidence="3 4" id="KW-0808">Transferase</keyword>
<organism evidence="5 6">
    <name type="scientific">Maledivibacter halophilus</name>
    <dbReference type="NCBI Taxonomy" id="36842"/>
    <lineage>
        <taxon>Bacteria</taxon>
        <taxon>Bacillati</taxon>
        <taxon>Bacillota</taxon>
        <taxon>Clostridia</taxon>
        <taxon>Peptostreptococcales</taxon>
        <taxon>Caminicellaceae</taxon>
        <taxon>Maledivibacter</taxon>
    </lineage>
</organism>
<comment type="similarity">
    <text evidence="1 4">Belongs to the trimethylamine methyltransferase family.</text>
</comment>
<evidence type="ECO:0000313" key="5">
    <source>
        <dbReference type="EMBL" id="SKC42034.1"/>
    </source>
</evidence>
<dbReference type="Gene3D" id="3.20.20.480">
    <property type="entry name" value="Trimethylamine methyltransferase-like"/>
    <property type="match status" value="1"/>
</dbReference>
<name>A0A1T5IS62_9FIRM</name>
<dbReference type="RefSeq" id="WP_079489355.1">
    <property type="nucleotide sequence ID" value="NZ_FUZT01000001.1"/>
</dbReference>
<keyword evidence="6" id="KW-1185">Reference proteome</keyword>
<dbReference type="GO" id="GO:0008168">
    <property type="term" value="F:methyltransferase activity"/>
    <property type="evidence" value="ECO:0007669"/>
    <property type="project" value="UniProtKB-KW"/>
</dbReference>
<keyword evidence="2 5" id="KW-0489">Methyltransferase</keyword>
<reference evidence="5 6" key="1">
    <citation type="submission" date="2017-02" db="EMBL/GenBank/DDBJ databases">
        <authorList>
            <person name="Peterson S.W."/>
        </authorList>
    </citation>
    <scope>NUCLEOTIDE SEQUENCE [LARGE SCALE GENOMIC DNA]</scope>
    <source>
        <strain evidence="5 6">M1</strain>
    </source>
</reference>
<evidence type="ECO:0000313" key="6">
    <source>
        <dbReference type="Proteomes" id="UP000190285"/>
    </source>
</evidence>
<proteinExistence type="inferred from homology"/>
<dbReference type="Proteomes" id="UP000190285">
    <property type="component" value="Unassembled WGS sequence"/>
</dbReference>
<dbReference type="GO" id="GO:0015948">
    <property type="term" value="P:methanogenesis"/>
    <property type="evidence" value="ECO:0007669"/>
    <property type="project" value="UniProtKB-UniRule"/>
</dbReference>
<dbReference type="AlphaFoldDB" id="A0A1T5IS62"/>
<evidence type="ECO:0000256" key="1">
    <source>
        <dbReference type="ARBA" id="ARBA00007137"/>
    </source>
</evidence>
<evidence type="ECO:0000256" key="4">
    <source>
        <dbReference type="PIRNR" id="PIRNR037567"/>
    </source>
</evidence>
<gene>
    <name evidence="5" type="ORF">SAMN02194393_00698</name>
</gene>
<dbReference type="EMBL" id="FUZT01000001">
    <property type="protein sequence ID" value="SKC42034.1"/>
    <property type="molecule type" value="Genomic_DNA"/>
</dbReference>
<dbReference type="EC" id="2.1.1.-" evidence="4"/>